<keyword evidence="6 10" id="KW-0808">Transferase</keyword>
<dbReference type="UniPathway" id="UPA00140">
    <property type="reaction ID" value="UER00205"/>
</dbReference>
<dbReference type="InterPro" id="IPR059117">
    <property type="entry name" value="APS_kinase_dom"/>
</dbReference>
<dbReference type="GO" id="GO:0004781">
    <property type="term" value="F:sulfate adenylyltransferase (ATP) activity"/>
    <property type="evidence" value="ECO:0007669"/>
    <property type="project" value="TreeGrafter"/>
</dbReference>
<dbReference type="AlphaFoldDB" id="A0A6N8FQW1"/>
<keyword evidence="9 10" id="KW-0067">ATP-binding</keyword>
<organism evidence="13 14">
    <name type="scientific">Gloeocapsopsis dulcis AAB1 = 1H9</name>
    <dbReference type="NCBI Taxonomy" id="1433147"/>
    <lineage>
        <taxon>Bacteria</taxon>
        <taxon>Bacillati</taxon>
        <taxon>Cyanobacteriota</taxon>
        <taxon>Cyanophyceae</taxon>
        <taxon>Oscillatoriophycideae</taxon>
        <taxon>Chroococcales</taxon>
        <taxon>Chroococcaceae</taxon>
        <taxon>Gloeocapsopsis</taxon>
        <taxon>Gloeocapsopsis dulcis</taxon>
    </lineage>
</organism>
<name>A0A6N8FQW1_9CHRO</name>
<dbReference type="PANTHER" id="PTHR42700">
    <property type="entry name" value="SULFATE ADENYLYLTRANSFERASE"/>
    <property type="match status" value="1"/>
</dbReference>
<evidence type="ECO:0000256" key="3">
    <source>
        <dbReference type="ARBA" id="ARBA00004806"/>
    </source>
</evidence>
<dbReference type="InterPro" id="IPR027417">
    <property type="entry name" value="P-loop_NTPase"/>
</dbReference>
<keyword evidence="5 10" id="KW-0597">Phosphoprotein</keyword>
<comment type="function">
    <text evidence="2 10 11">Catalyzes the synthesis of activated sulfate.</text>
</comment>
<evidence type="ECO:0000256" key="7">
    <source>
        <dbReference type="ARBA" id="ARBA00022741"/>
    </source>
</evidence>
<comment type="similarity">
    <text evidence="10 11">Belongs to the APS kinase family.</text>
</comment>
<dbReference type="NCBIfam" id="TIGR00455">
    <property type="entry name" value="apsK"/>
    <property type="match status" value="1"/>
</dbReference>
<dbReference type="GO" id="GO:0010134">
    <property type="term" value="P:sulfate assimilation via adenylyl sulfate reduction"/>
    <property type="evidence" value="ECO:0007669"/>
    <property type="project" value="TreeGrafter"/>
</dbReference>
<dbReference type="InterPro" id="IPR002891">
    <property type="entry name" value="APS"/>
</dbReference>
<evidence type="ECO:0000256" key="8">
    <source>
        <dbReference type="ARBA" id="ARBA00022777"/>
    </source>
</evidence>
<dbReference type="GO" id="GO:0005737">
    <property type="term" value="C:cytoplasm"/>
    <property type="evidence" value="ECO:0007669"/>
    <property type="project" value="TreeGrafter"/>
</dbReference>
<evidence type="ECO:0000256" key="2">
    <source>
        <dbReference type="ARBA" id="ARBA00002632"/>
    </source>
</evidence>
<dbReference type="EC" id="2.7.1.25" evidence="4 10"/>
<evidence type="ECO:0000256" key="9">
    <source>
        <dbReference type="ARBA" id="ARBA00022840"/>
    </source>
</evidence>
<sequence>MQEWIRSEVVDDAPVDNEELLPERQYPANQGFVLWLTGLSGSGKSSIAKKLAQELKERSCLVEVLDGDVVRTNLSKGLSYSREDRDTNIRRIGFVANLLSRNGVATIVAAISPYQDARENLRATTTNFIEVFVNAPLEVCEARDVKGLYAMARAGEIRAFTGIDDPYEAPQNPDIICHTSEETLEESVAKILAELEQRDYIPPQPQIEFFI</sequence>
<comment type="catalytic activity">
    <reaction evidence="1 10 11">
        <text>adenosine 5'-phosphosulfate + ATP = 3'-phosphoadenylyl sulfate + ADP + H(+)</text>
        <dbReference type="Rhea" id="RHEA:24152"/>
        <dbReference type="ChEBI" id="CHEBI:15378"/>
        <dbReference type="ChEBI" id="CHEBI:30616"/>
        <dbReference type="ChEBI" id="CHEBI:58243"/>
        <dbReference type="ChEBI" id="CHEBI:58339"/>
        <dbReference type="ChEBI" id="CHEBI:456216"/>
        <dbReference type="EC" id="2.7.1.25"/>
    </reaction>
</comment>
<evidence type="ECO:0000256" key="11">
    <source>
        <dbReference type="RuleBase" id="RU004347"/>
    </source>
</evidence>
<keyword evidence="14" id="KW-1185">Reference proteome</keyword>
<gene>
    <name evidence="10" type="primary">cysC</name>
    <name evidence="13" type="ORF">BWI75_03265</name>
</gene>
<dbReference type="GO" id="GO:0004020">
    <property type="term" value="F:adenylylsulfate kinase activity"/>
    <property type="evidence" value="ECO:0007669"/>
    <property type="project" value="UniProtKB-UniRule"/>
</dbReference>
<feature type="domain" description="APS kinase" evidence="12">
    <location>
        <begin position="30"/>
        <end position="177"/>
    </location>
</feature>
<evidence type="ECO:0000256" key="5">
    <source>
        <dbReference type="ARBA" id="ARBA00022553"/>
    </source>
</evidence>
<evidence type="ECO:0000256" key="10">
    <source>
        <dbReference type="HAMAP-Rule" id="MF_00065"/>
    </source>
</evidence>
<feature type="binding site" evidence="10">
    <location>
        <begin position="38"/>
        <end position="45"/>
    </location>
    <ligand>
        <name>ATP</name>
        <dbReference type="ChEBI" id="CHEBI:30616"/>
    </ligand>
</feature>
<evidence type="ECO:0000313" key="13">
    <source>
        <dbReference type="EMBL" id="MUL35401.1"/>
    </source>
</evidence>
<accession>A0A6N8FQW1</accession>
<dbReference type="OrthoDB" id="9804504at2"/>
<dbReference type="Pfam" id="PF01583">
    <property type="entry name" value="APS_kinase"/>
    <property type="match status" value="1"/>
</dbReference>
<dbReference type="EMBL" id="NAPY01000003">
    <property type="protein sequence ID" value="MUL35401.1"/>
    <property type="molecule type" value="Genomic_DNA"/>
</dbReference>
<dbReference type="NCBIfam" id="NF003013">
    <property type="entry name" value="PRK03846.1"/>
    <property type="match status" value="1"/>
</dbReference>
<feature type="active site" description="Phosphoserine intermediate" evidence="10">
    <location>
        <position position="112"/>
    </location>
</feature>
<protein>
    <recommendedName>
        <fullName evidence="4 10">Adenylyl-sulfate kinase</fullName>
        <ecNumber evidence="4 10">2.7.1.25</ecNumber>
    </recommendedName>
    <alternativeName>
        <fullName evidence="10">APS kinase</fullName>
    </alternativeName>
    <alternativeName>
        <fullName evidence="10">ATP adenosine-5'-phosphosulfate 3'-phosphotransferase</fullName>
    </alternativeName>
    <alternativeName>
        <fullName evidence="10">Adenosine-5'-phosphosulfate kinase</fullName>
    </alternativeName>
</protein>
<dbReference type="HAMAP" id="MF_00065">
    <property type="entry name" value="Adenylyl_sulf_kinase"/>
    <property type="match status" value="1"/>
</dbReference>
<proteinExistence type="inferred from homology"/>
<dbReference type="GO" id="GO:0070814">
    <property type="term" value="P:hydrogen sulfide biosynthetic process"/>
    <property type="evidence" value="ECO:0007669"/>
    <property type="project" value="UniProtKB-UniRule"/>
</dbReference>
<dbReference type="InterPro" id="IPR050512">
    <property type="entry name" value="Sulf_AdTrans/APS_kinase"/>
</dbReference>
<comment type="pathway">
    <text evidence="3 10 11">Sulfur metabolism; hydrogen sulfide biosynthesis; sulfite from sulfate: step 2/3.</text>
</comment>
<evidence type="ECO:0000256" key="1">
    <source>
        <dbReference type="ARBA" id="ARBA00001823"/>
    </source>
</evidence>
<keyword evidence="7 10" id="KW-0547">Nucleotide-binding</keyword>
<evidence type="ECO:0000256" key="6">
    <source>
        <dbReference type="ARBA" id="ARBA00022679"/>
    </source>
</evidence>
<dbReference type="SUPFAM" id="SSF52540">
    <property type="entry name" value="P-loop containing nucleoside triphosphate hydrolases"/>
    <property type="match status" value="1"/>
</dbReference>
<dbReference type="GO" id="GO:0005524">
    <property type="term" value="F:ATP binding"/>
    <property type="evidence" value="ECO:0007669"/>
    <property type="project" value="UniProtKB-UniRule"/>
</dbReference>
<dbReference type="FunFam" id="3.40.50.300:FF:000802">
    <property type="entry name" value="Sulfate adenylyltransferase"/>
    <property type="match status" value="1"/>
</dbReference>
<dbReference type="CDD" id="cd02027">
    <property type="entry name" value="APSK"/>
    <property type="match status" value="1"/>
</dbReference>
<reference evidence="13 14" key="1">
    <citation type="journal article" date="2019" name="Front. Microbiol.">
        <title>Genomic Features for Desiccation Tolerance and Sugar Biosynthesis in the Extremophile Gloeocapsopsis sp. UTEX B3054.</title>
        <authorList>
            <person name="Urrejola C."/>
            <person name="Alcorta J."/>
            <person name="Salas L."/>
            <person name="Vasquez M."/>
            <person name="Polz M.F."/>
            <person name="Vicuna R."/>
            <person name="Diez B."/>
        </authorList>
    </citation>
    <scope>NUCLEOTIDE SEQUENCE [LARGE SCALE GENOMIC DNA]</scope>
    <source>
        <strain evidence="13 14">1H9</strain>
    </source>
</reference>
<dbReference type="PANTHER" id="PTHR42700:SF1">
    <property type="entry name" value="SULFATE ADENYLYLTRANSFERASE"/>
    <property type="match status" value="1"/>
</dbReference>
<keyword evidence="8 10" id="KW-0418">Kinase</keyword>
<dbReference type="GO" id="GO:0019379">
    <property type="term" value="P:sulfate assimilation, phosphoadenylyl sulfate reduction by phosphoadenylyl-sulfate reductase (thioredoxin)"/>
    <property type="evidence" value="ECO:0007669"/>
    <property type="project" value="TreeGrafter"/>
</dbReference>
<dbReference type="Gene3D" id="3.40.50.300">
    <property type="entry name" value="P-loop containing nucleotide triphosphate hydrolases"/>
    <property type="match status" value="1"/>
</dbReference>
<comment type="caution">
    <text evidence="13">The sequence shown here is derived from an EMBL/GenBank/DDBJ whole genome shotgun (WGS) entry which is preliminary data.</text>
</comment>
<dbReference type="NCBIfam" id="NF002059">
    <property type="entry name" value="PRK00889.1"/>
    <property type="match status" value="1"/>
</dbReference>
<evidence type="ECO:0000313" key="14">
    <source>
        <dbReference type="Proteomes" id="UP000441797"/>
    </source>
</evidence>
<evidence type="ECO:0000256" key="4">
    <source>
        <dbReference type="ARBA" id="ARBA00012121"/>
    </source>
</evidence>
<evidence type="ECO:0000259" key="12">
    <source>
        <dbReference type="Pfam" id="PF01583"/>
    </source>
</evidence>
<dbReference type="Proteomes" id="UP000441797">
    <property type="component" value="Unassembled WGS sequence"/>
</dbReference>